<dbReference type="GO" id="GO:0003700">
    <property type="term" value="F:DNA-binding transcription factor activity"/>
    <property type="evidence" value="ECO:0007669"/>
    <property type="project" value="InterPro"/>
</dbReference>
<evidence type="ECO:0000313" key="1">
    <source>
        <dbReference type="EMBL" id="TKT91224.1"/>
    </source>
</evidence>
<name>A0A4U6DAE0_9BACT</name>
<organism evidence="1 2">
    <name type="scientific">Dyadobacter frigoris</name>
    <dbReference type="NCBI Taxonomy" id="2576211"/>
    <lineage>
        <taxon>Bacteria</taxon>
        <taxon>Pseudomonadati</taxon>
        <taxon>Bacteroidota</taxon>
        <taxon>Cytophagia</taxon>
        <taxon>Cytophagales</taxon>
        <taxon>Spirosomataceae</taxon>
        <taxon>Dyadobacter</taxon>
    </lineage>
</organism>
<dbReference type="EMBL" id="SZVO01000007">
    <property type="protein sequence ID" value="TKT91224.1"/>
    <property type="molecule type" value="Genomic_DNA"/>
</dbReference>
<evidence type="ECO:0000313" key="2">
    <source>
        <dbReference type="Proteomes" id="UP000304900"/>
    </source>
</evidence>
<dbReference type="AlphaFoldDB" id="A0A4U6DAE0"/>
<comment type="caution">
    <text evidence="1">The sequence shown here is derived from an EMBL/GenBank/DDBJ whole genome shotgun (WGS) entry which is preliminary data.</text>
</comment>
<dbReference type="Gene3D" id="1.10.1740.10">
    <property type="match status" value="1"/>
</dbReference>
<dbReference type="SUPFAM" id="SSF88659">
    <property type="entry name" value="Sigma3 and sigma4 domains of RNA polymerase sigma factors"/>
    <property type="match status" value="1"/>
</dbReference>
<proteinExistence type="predicted"/>
<gene>
    <name evidence="1" type="ORF">FDK13_16385</name>
</gene>
<reference evidence="1 2" key="1">
    <citation type="submission" date="2019-05" db="EMBL/GenBank/DDBJ databases">
        <title>Dyadobacter AR-3-8 sp. nov., isolated from arctic soil.</title>
        <authorList>
            <person name="Chaudhary D.K."/>
        </authorList>
    </citation>
    <scope>NUCLEOTIDE SEQUENCE [LARGE SCALE GENOMIC DNA]</scope>
    <source>
        <strain evidence="1 2">AR-3-8</strain>
    </source>
</reference>
<sequence length="203" mass="23869">MPFFQKILSDNVLIDGILSKDSSLRSFENRLYEKYVYLIREGVWKHKLTTDECSIVYSDTILTVIENIQNKRFEGRSGLKTYLYQIFNNKCVDLLRKNATNRQQVHKGNTIDDYMNILPDDSRSIVQQLIDQYDLEVLHERLLGLGEKCRQMLKAWSEGFMDQEIAIEMDYQSAAVVKTSRLRCLEKLREMYHKGVKKDSGRK</sequence>
<protein>
    <submittedName>
        <fullName evidence="1">RNA polymerase sigma factor</fullName>
    </submittedName>
</protein>
<dbReference type="InterPro" id="IPR014284">
    <property type="entry name" value="RNA_pol_sigma-70_dom"/>
</dbReference>
<accession>A0A4U6DAE0</accession>
<dbReference type="NCBIfam" id="TIGR02937">
    <property type="entry name" value="sigma70-ECF"/>
    <property type="match status" value="1"/>
</dbReference>
<dbReference type="Proteomes" id="UP000304900">
    <property type="component" value="Unassembled WGS sequence"/>
</dbReference>
<dbReference type="SUPFAM" id="SSF88946">
    <property type="entry name" value="Sigma2 domain of RNA polymerase sigma factors"/>
    <property type="match status" value="1"/>
</dbReference>
<dbReference type="GO" id="GO:0006352">
    <property type="term" value="P:DNA-templated transcription initiation"/>
    <property type="evidence" value="ECO:0007669"/>
    <property type="project" value="InterPro"/>
</dbReference>
<dbReference type="RefSeq" id="WP_137341084.1">
    <property type="nucleotide sequence ID" value="NZ_BSQH01000013.1"/>
</dbReference>
<dbReference type="OrthoDB" id="665482at2"/>
<keyword evidence="2" id="KW-1185">Reference proteome</keyword>
<dbReference type="InterPro" id="IPR013324">
    <property type="entry name" value="RNA_pol_sigma_r3/r4-like"/>
</dbReference>
<dbReference type="InterPro" id="IPR013325">
    <property type="entry name" value="RNA_pol_sigma_r2"/>
</dbReference>